<feature type="transmembrane region" description="Helical" evidence="6">
    <location>
        <begin position="389"/>
        <end position="409"/>
    </location>
</feature>
<feature type="transmembrane region" description="Helical" evidence="6">
    <location>
        <begin position="483"/>
        <end position="503"/>
    </location>
</feature>
<evidence type="ECO:0000256" key="4">
    <source>
        <dbReference type="ARBA" id="ARBA00023136"/>
    </source>
</evidence>
<feature type="transmembrane region" description="Helical" evidence="6">
    <location>
        <begin position="37"/>
        <end position="60"/>
    </location>
</feature>
<evidence type="ECO:0000313" key="8">
    <source>
        <dbReference type="EMBL" id="CAG5058471.1"/>
    </source>
</evidence>
<protein>
    <submittedName>
        <fullName evidence="8">(apollo) hypothetical protein</fullName>
    </submittedName>
</protein>
<dbReference type="InterPro" id="IPR011701">
    <property type="entry name" value="MFS"/>
</dbReference>
<feature type="domain" description="Major facilitator superfamily (MFS) profile" evidence="7">
    <location>
        <begin position="39"/>
        <end position="507"/>
    </location>
</feature>
<dbReference type="EMBL" id="CAJQZP010001672">
    <property type="protein sequence ID" value="CAG5058471.1"/>
    <property type="molecule type" value="Genomic_DNA"/>
</dbReference>
<evidence type="ECO:0000313" key="9">
    <source>
        <dbReference type="Proteomes" id="UP000691718"/>
    </source>
</evidence>
<dbReference type="Proteomes" id="UP000691718">
    <property type="component" value="Unassembled WGS sequence"/>
</dbReference>
<keyword evidence="4 6" id="KW-0472">Membrane</keyword>
<feature type="region of interest" description="Disordered" evidence="5">
    <location>
        <begin position="1"/>
        <end position="24"/>
    </location>
</feature>
<keyword evidence="9" id="KW-1185">Reference proteome</keyword>
<dbReference type="OrthoDB" id="2985014at2759"/>
<feature type="transmembrane region" description="Helical" evidence="6">
    <location>
        <begin position="221"/>
        <end position="241"/>
    </location>
</feature>
<feature type="transmembrane region" description="Helical" evidence="6">
    <location>
        <begin position="448"/>
        <end position="471"/>
    </location>
</feature>
<dbReference type="PANTHER" id="PTHR11662">
    <property type="entry name" value="SOLUTE CARRIER FAMILY 17"/>
    <property type="match status" value="1"/>
</dbReference>
<evidence type="ECO:0000256" key="3">
    <source>
        <dbReference type="ARBA" id="ARBA00022989"/>
    </source>
</evidence>
<comment type="subcellular location">
    <subcellularLocation>
        <location evidence="1">Membrane</location>
        <topology evidence="1">Multi-pass membrane protein</topology>
    </subcellularLocation>
</comment>
<dbReference type="PANTHER" id="PTHR11662:SF280">
    <property type="entry name" value="FI21844P1-RELATED"/>
    <property type="match status" value="1"/>
</dbReference>
<organism evidence="8 9">
    <name type="scientific">Parnassius apollo</name>
    <name type="common">Apollo butterfly</name>
    <name type="synonym">Papilio apollo</name>
    <dbReference type="NCBI Taxonomy" id="110799"/>
    <lineage>
        <taxon>Eukaryota</taxon>
        <taxon>Metazoa</taxon>
        <taxon>Ecdysozoa</taxon>
        <taxon>Arthropoda</taxon>
        <taxon>Hexapoda</taxon>
        <taxon>Insecta</taxon>
        <taxon>Pterygota</taxon>
        <taxon>Neoptera</taxon>
        <taxon>Endopterygota</taxon>
        <taxon>Lepidoptera</taxon>
        <taxon>Glossata</taxon>
        <taxon>Ditrysia</taxon>
        <taxon>Papilionoidea</taxon>
        <taxon>Papilionidae</taxon>
        <taxon>Parnassiinae</taxon>
        <taxon>Parnassini</taxon>
        <taxon>Parnassius</taxon>
        <taxon>Parnassius</taxon>
    </lineage>
</organism>
<evidence type="ECO:0000256" key="6">
    <source>
        <dbReference type="SAM" id="Phobius"/>
    </source>
</evidence>
<dbReference type="GO" id="GO:0006820">
    <property type="term" value="P:monoatomic anion transport"/>
    <property type="evidence" value="ECO:0007669"/>
    <property type="project" value="TreeGrafter"/>
</dbReference>
<feature type="transmembrane region" description="Helical" evidence="6">
    <location>
        <begin position="157"/>
        <end position="176"/>
    </location>
</feature>
<comment type="caution">
    <text evidence="8">The sequence shown here is derived from an EMBL/GenBank/DDBJ whole genome shotgun (WGS) entry which is preliminary data.</text>
</comment>
<evidence type="ECO:0000256" key="1">
    <source>
        <dbReference type="ARBA" id="ARBA00004141"/>
    </source>
</evidence>
<dbReference type="GO" id="GO:0016020">
    <property type="term" value="C:membrane"/>
    <property type="evidence" value="ECO:0007669"/>
    <property type="project" value="UniProtKB-SubCell"/>
</dbReference>
<dbReference type="FunFam" id="1.20.1250.20:FF:000532">
    <property type="entry name" value="SLC (SoLute Carrier) homolog"/>
    <property type="match status" value="1"/>
</dbReference>
<dbReference type="PROSITE" id="PS50850">
    <property type="entry name" value="MFS"/>
    <property type="match status" value="1"/>
</dbReference>
<proteinExistence type="predicted"/>
<name>A0A8S3YB51_PARAO</name>
<feature type="compositionally biased region" description="Basic and acidic residues" evidence="5">
    <location>
        <begin position="1"/>
        <end position="20"/>
    </location>
</feature>
<keyword evidence="2 6" id="KW-0812">Transmembrane</keyword>
<accession>A0A8S3YB51</accession>
<evidence type="ECO:0000256" key="5">
    <source>
        <dbReference type="SAM" id="MobiDB-lite"/>
    </source>
</evidence>
<feature type="transmembrane region" description="Helical" evidence="6">
    <location>
        <begin position="315"/>
        <end position="336"/>
    </location>
</feature>
<feature type="transmembrane region" description="Helical" evidence="6">
    <location>
        <begin position="415"/>
        <end position="436"/>
    </location>
</feature>
<gene>
    <name evidence="8" type="ORF">PAPOLLO_LOCUS27590</name>
</gene>
<evidence type="ECO:0000256" key="2">
    <source>
        <dbReference type="ARBA" id="ARBA00022692"/>
    </source>
</evidence>
<keyword evidence="3 6" id="KW-1133">Transmembrane helix</keyword>
<dbReference type="InterPro" id="IPR050382">
    <property type="entry name" value="MFS_Na/Anion_cotransporter"/>
</dbReference>
<reference evidence="8" key="1">
    <citation type="submission" date="2021-04" db="EMBL/GenBank/DDBJ databases">
        <authorList>
            <person name="Tunstrom K."/>
        </authorList>
    </citation>
    <scope>NUCLEOTIDE SEQUENCE</scope>
</reference>
<dbReference type="GO" id="GO:0022857">
    <property type="term" value="F:transmembrane transporter activity"/>
    <property type="evidence" value="ECO:0007669"/>
    <property type="project" value="InterPro"/>
</dbReference>
<evidence type="ECO:0000259" key="7">
    <source>
        <dbReference type="PROSITE" id="PS50850"/>
    </source>
</evidence>
<dbReference type="InterPro" id="IPR020846">
    <property type="entry name" value="MFS_dom"/>
</dbReference>
<sequence length="554" mass="61009">MSAEKDEYSSVPIAEKHEDLPEANPPKGFGVRHVQALLLFICLSVGMTMRAHLSVTLVAMTGRGTQNSNVKCSQLLNDDSIFNSSTNSTVNADFKMLSKIATDDCTRHNHITSFWDIYRTYNWSKPKQEMILFAFFVGYTSAMIPMGLIAQKFGGKLPICVALAANGVLSILTPWLPLIGGWILVCIGRLLQGMTQAAFYPSIHTLLGKWAPLSERGRLSTYIYTGSPFGTILAFQLAGFFAGSPKFGWPSTFWLSGVCSLICCGLLYYFGAATPGDHPSISTEELIYITKDGNTYSVPKKRKTPWKHILTSKPIWGLVASHCGSAIGYLLVLTQIPMYMNKVLGVDIKRNGLYSSLPYISMYLMSLFFGYISDFVANKKLMSVANIRRTANTIGMTISGFFLIGFSFVHDTMVAVILLVLCLGLHSGIQVGFHINQIDLAPNFAGPIMAMGNMIANLSGLCVPVLVSNIVGDDVTNQSKWQILFILFASVQFVTNTVFVIFVKGTVQDWNFYCGEDKENKLENYYAMADFKGVSSQNIEKEKTENNKTATGGI</sequence>
<dbReference type="Pfam" id="PF07690">
    <property type="entry name" value="MFS_1"/>
    <property type="match status" value="1"/>
</dbReference>
<feature type="transmembrane region" description="Helical" evidence="6">
    <location>
        <begin position="253"/>
        <end position="271"/>
    </location>
</feature>
<feature type="transmembrane region" description="Helical" evidence="6">
    <location>
        <begin position="356"/>
        <end position="377"/>
    </location>
</feature>
<dbReference type="AlphaFoldDB" id="A0A8S3YB51"/>
<feature type="transmembrane region" description="Helical" evidence="6">
    <location>
        <begin position="130"/>
        <end position="150"/>
    </location>
</feature>